<feature type="compositionally biased region" description="Basic residues" evidence="1">
    <location>
        <begin position="76"/>
        <end position="86"/>
    </location>
</feature>
<dbReference type="EMBL" id="SRLO01000315">
    <property type="protein sequence ID" value="TNN61464.1"/>
    <property type="molecule type" value="Genomic_DNA"/>
</dbReference>
<name>A0A4Z2H9B8_9TELE</name>
<accession>A0A4Z2H9B8</accession>
<reference evidence="2 3" key="1">
    <citation type="submission" date="2019-03" db="EMBL/GenBank/DDBJ databases">
        <title>First draft genome of Liparis tanakae, snailfish: a comprehensive survey of snailfish specific genes.</title>
        <authorList>
            <person name="Kim W."/>
            <person name="Song I."/>
            <person name="Jeong J.-H."/>
            <person name="Kim D."/>
            <person name="Kim S."/>
            <person name="Ryu S."/>
            <person name="Song J.Y."/>
            <person name="Lee S.K."/>
        </authorList>
    </citation>
    <scope>NUCLEOTIDE SEQUENCE [LARGE SCALE GENOMIC DNA]</scope>
    <source>
        <tissue evidence="2">Muscle</tissue>
    </source>
</reference>
<dbReference type="AlphaFoldDB" id="A0A4Z2H9B8"/>
<sequence>MLSLVPLVEGEEEKACFIRLAPLQHQSDQTQSHREQERLHGHPAAYCELTRNVLGKVSQAPLKDGPQHIATPRAHFTPKKKKKGKTQTKTTPGSKLLSAASNRDRAGKKRKESREDLQKRSCFPSRQSNSLHQPLITSLVPHYLHLVLTPFSPASDHLASSPLPPPAFKAKARGNLGTNSFSPRLVQTLQNTSFRRSVSLRAASQEAAVLENGVTFGPNLPRRISMTGVHGGHETMAAIQPLQTGTTEMSPCGVASPGGDRHRAAEALDHMSQRLLPVHLSLMQSSYIVLLQWDNKKNYTTTTTQ</sequence>
<proteinExistence type="predicted"/>
<feature type="region of interest" description="Disordered" evidence="1">
    <location>
        <begin position="60"/>
        <end position="129"/>
    </location>
</feature>
<evidence type="ECO:0000256" key="1">
    <source>
        <dbReference type="SAM" id="MobiDB-lite"/>
    </source>
</evidence>
<protein>
    <submittedName>
        <fullName evidence="2">Uncharacterized protein</fullName>
    </submittedName>
</protein>
<evidence type="ECO:0000313" key="2">
    <source>
        <dbReference type="EMBL" id="TNN61464.1"/>
    </source>
</evidence>
<gene>
    <name evidence="2" type="ORF">EYF80_028343</name>
</gene>
<comment type="caution">
    <text evidence="2">The sequence shown here is derived from an EMBL/GenBank/DDBJ whole genome shotgun (WGS) entry which is preliminary data.</text>
</comment>
<evidence type="ECO:0000313" key="3">
    <source>
        <dbReference type="Proteomes" id="UP000314294"/>
    </source>
</evidence>
<dbReference type="Proteomes" id="UP000314294">
    <property type="component" value="Unassembled WGS sequence"/>
</dbReference>
<keyword evidence="3" id="KW-1185">Reference proteome</keyword>
<organism evidence="2 3">
    <name type="scientific">Liparis tanakae</name>
    <name type="common">Tanaka's snailfish</name>
    <dbReference type="NCBI Taxonomy" id="230148"/>
    <lineage>
        <taxon>Eukaryota</taxon>
        <taxon>Metazoa</taxon>
        <taxon>Chordata</taxon>
        <taxon>Craniata</taxon>
        <taxon>Vertebrata</taxon>
        <taxon>Euteleostomi</taxon>
        <taxon>Actinopterygii</taxon>
        <taxon>Neopterygii</taxon>
        <taxon>Teleostei</taxon>
        <taxon>Neoteleostei</taxon>
        <taxon>Acanthomorphata</taxon>
        <taxon>Eupercaria</taxon>
        <taxon>Perciformes</taxon>
        <taxon>Cottioidei</taxon>
        <taxon>Cottales</taxon>
        <taxon>Liparidae</taxon>
        <taxon>Liparis</taxon>
    </lineage>
</organism>